<feature type="transmembrane region" description="Helical" evidence="1">
    <location>
        <begin position="74"/>
        <end position="96"/>
    </location>
</feature>
<protein>
    <submittedName>
        <fullName evidence="3">DMT family transporter</fullName>
    </submittedName>
</protein>
<keyword evidence="1" id="KW-0472">Membrane</keyword>
<evidence type="ECO:0000313" key="3">
    <source>
        <dbReference type="EMBL" id="WGV17106.1"/>
    </source>
</evidence>
<dbReference type="EMBL" id="CP124535">
    <property type="protein sequence ID" value="WGV17106.1"/>
    <property type="molecule type" value="Genomic_DNA"/>
</dbReference>
<feature type="transmembrane region" description="Helical" evidence="1">
    <location>
        <begin position="127"/>
        <end position="146"/>
    </location>
</feature>
<keyword evidence="1" id="KW-1133">Transmembrane helix</keyword>
<proteinExistence type="predicted"/>
<evidence type="ECO:0000259" key="2">
    <source>
        <dbReference type="Pfam" id="PF00892"/>
    </source>
</evidence>
<organism evidence="3 4">
    <name type="scientific">Fuscovulum ytuae</name>
    <dbReference type="NCBI Taxonomy" id="3042299"/>
    <lineage>
        <taxon>Bacteria</taxon>
        <taxon>Pseudomonadati</taxon>
        <taxon>Pseudomonadota</taxon>
        <taxon>Alphaproteobacteria</taxon>
        <taxon>Rhodobacterales</taxon>
        <taxon>Paracoccaceae</taxon>
        <taxon>Fuscovulum</taxon>
    </lineage>
</organism>
<keyword evidence="4" id="KW-1185">Reference proteome</keyword>
<accession>A0ABY8QAP5</accession>
<name>A0ABY8QAP5_9RHOB</name>
<feature type="transmembrane region" description="Helical" evidence="1">
    <location>
        <begin position="182"/>
        <end position="205"/>
    </location>
</feature>
<dbReference type="RefSeq" id="WP_281468087.1">
    <property type="nucleotide sequence ID" value="NZ_CP124535.1"/>
</dbReference>
<dbReference type="PANTHER" id="PTHR22911">
    <property type="entry name" value="ACYL-MALONYL CONDENSING ENZYME-RELATED"/>
    <property type="match status" value="1"/>
</dbReference>
<feature type="transmembrane region" description="Helical" evidence="1">
    <location>
        <begin position="238"/>
        <end position="258"/>
    </location>
</feature>
<dbReference type="InterPro" id="IPR037185">
    <property type="entry name" value="EmrE-like"/>
</dbReference>
<feature type="domain" description="EamA" evidence="2">
    <location>
        <begin position="11"/>
        <end position="142"/>
    </location>
</feature>
<dbReference type="Pfam" id="PF00892">
    <property type="entry name" value="EamA"/>
    <property type="match status" value="2"/>
</dbReference>
<feature type="transmembrane region" description="Helical" evidence="1">
    <location>
        <begin position="102"/>
        <end position="120"/>
    </location>
</feature>
<feature type="transmembrane region" description="Helical" evidence="1">
    <location>
        <begin position="211"/>
        <end position="231"/>
    </location>
</feature>
<feature type="transmembrane region" description="Helical" evidence="1">
    <location>
        <begin position="264"/>
        <end position="281"/>
    </location>
</feature>
<dbReference type="Proteomes" id="UP001230978">
    <property type="component" value="Chromosome"/>
</dbReference>
<dbReference type="PANTHER" id="PTHR22911:SF103">
    <property type="entry name" value="BLR2811 PROTEIN"/>
    <property type="match status" value="1"/>
</dbReference>
<dbReference type="InterPro" id="IPR000620">
    <property type="entry name" value="EamA_dom"/>
</dbReference>
<gene>
    <name evidence="3" type="ORF">QF092_04685</name>
</gene>
<evidence type="ECO:0000313" key="4">
    <source>
        <dbReference type="Proteomes" id="UP001230978"/>
    </source>
</evidence>
<feature type="domain" description="EamA" evidence="2">
    <location>
        <begin position="152"/>
        <end position="276"/>
    </location>
</feature>
<feature type="transmembrane region" description="Helical" evidence="1">
    <location>
        <begin position="152"/>
        <end position="170"/>
    </location>
</feature>
<keyword evidence="1" id="KW-0812">Transmembrane</keyword>
<dbReference type="SUPFAM" id="SSF103481">
    <property type="entry name" value="Multidrug resistance efflux transporter EmrE"/>
    <property type="match status" value="2"/>
</dbReference>
<reference evidence="3 4" key="1">
    <citation type="submission" date="2023-04" db="EMBL/GenBank/DDBJ databases">
        <title>YMD61, complete Genome.</title>
        <authorList>
            <person name="Zhang J."/>
        </authorList>
    </citation>
    <scope>NUCLEOTIDE SEQUENCE [LARGE SCALE GENOMIC DNA]</scope>
    <source>
        <strain evidence="3 4">YMD61</strain>
    </source>
</reference>
<evidence type="ECO:0000256" key="1">
    <source>
        <dbReference type="SAM" id="Phobius"/>
    </source>
</evidence>
<feature type="transmembrane region" description="Helical" evidence="1">
    <location>
        <begin position="42"/>
        <end position="62"/>
    </location>
</feature>
<sequence>MQTPTEASTRTGILLMLCSLVLFTAMDALAKGLVQTYPTAQVVWARFAGQLFLVILILNIRLGPALRTRHPKLHALRSLTQMGATGFFFASLSYIGLAEATALADINPVLITLGAALFLGEKLGPRRIAGVLAAMIGAMIIIRPGADVFTPAALLPLACAVSYAASALLTRKVGMTESPWTAMFYGALLGTIVTSALMPAVWQPIAPGDLWLFATVGCLGTAAQICLIRAFSLAEAGAIAPFGYVGIILATGWGIVLYDEWPDALTLLGAAIIVIAGLYVWHRETQARRKA</sequence>